<keyword evidence="2" id="KW-1185">Reference proteome</keyword>
<protein>
    <submittedName>
        <fullName evidence="1">Uncharacterized protein</fullName>
    </submittedName>
</protein>
<dbReference type="RefSeq" id="WP_106521313.1">
    <property type="nucleotide sequence ID" value="NZ_PYGD01000001.1"/>
</dbReference>
<comment type="caution">
    <text evidence="1">The sequence shown here is derived from an EMBL/GenBank/DDBJ whole genome shotgun (WGS) entry which is preliminary data.</text>
</comment>
<organism evidence="1 2">
    <name type="scientific">Taibaiella chishuiensis</name>
    <dbReference type="NCBI Taxonomy" id="1434707"/>
    <lineage>
        <taxon>Bacteria</taxon>
        <taxon>Pseudomonadati</taxon>
        <taxon>Bacteroidota</taxon>
        <taxon>Chitinophagia</taxon>
        <taxon>Chitinophagales</taxon>
        <taxon>Chitinophagaceae</taxon>
        <taxon>Taibaiella</taxon>
    </lineage>
</organism>
<reference evidence="1 2" key="1">
    <citation type="submission" date="2018-03" db="EMBL/GenBank/DDBJ databases">
        <title>Genomic Encyclopedia of Type Strains, Phase III (KMG-III): the genomes of soil and plant-associated and newly described type strains.</title>
        <authorList>
            <person name="Whitman W."/>
        </authorList>
    </citation>
    <scope>NUCLEOTIDE SEQUENCE [LARGE SCALE GENOMIC DNA]</scope>
    <source>
        <strain evidence="1 2">CGMCC 1.12700</strain>
    </source>
</reference>
<name>A0A2P8DBM8_9BACT</name>
<sequence>MQSVKPVPEQQIRLPDSAIAQLLGLSLGEYHKLSHRPMEDFKDIEGRVIAFFMHISPNNDKDILAKLKLDHSNFVRFKAEEVFSYYR</sequence>
<evidence type="ECO:0000313" key="1">
    <source>
        <dbReference type="EMBL" id="PSK94619.1"/>
    </source>
</evidence>
<dbReference type="EMBL" id="PYGD01000001">
    <property type="protein sequence ID" value="PSK94619.1"/>
    <property type="molecule type" value="Genomic_DNA"/>
</dbReference>
<accession>A0A2P8DBM8</accession>
<proteinExistence type="predicted"/>
<dbReference type="Proteomes" id="UP000240572">
    <property type="component" value="Unassembled WGS sequence"/>
</dbReference>
<dbReference type="OrthoDB" id="9841407at2"/>
<dbReference type="AlphaFoldDB" id="A0A2P8DBM8"/>
<gene>
    <name evidence="1" type="ORF">B0I18_101778</name>
</gene>
<evidence type="ECO:0000313" key="2">
    <source>
        <dbReference type="Proteomes" id="UP000240572"/>
    </source>
</evidence>